<gene>
    <name evidence="1" type="ORF">V6256_02145</name>
</gene>
<reference evidence="1 2" key="1">
    <citation type="submission" date="2024-02" db="EMBL/GenBank/DDBJ databases">
        <title>Bacteria isolated from the canopy kelp, Nereocystis luetkeana.</title>
        <authorList>
            <person name="Pfister C.A."/>
            <person name="Younker I.T."/>
            <person name="Light S.H."/>
        </authorList>
    </citation>
    <scope>NUCLEOTIDE SEQUENCE [LARGE SCALE GENOMIC DNA]</scope>
    <source>
        <strain evidence="1 2">TI.1.05</strain>
    </source>
</reference>
<dbReference type="EMBL" id="JBAKAZ010000005">
    <property type="protein sequence ID" value="MEL0628398.1"/>
    <property type="molecule type" value="Genomic_DNA"/>
</dbReference>
<dbReference type="Proteomes" id="UP001369082">
    <property type="component" value="Unassembled WGS sequence"/>
</dbReference>
<organism evidence="1 2">
    <name type="scientific">Psychromonas aquatilis</name>
    <dbReference type="NCBI Taxonomy" id="2005072"/>
    <lineage>
        <taxon>Bacteria</taxon>
        <taxon>Pseudomonadati</taxon>
        <taxon>Pseudomonadota</taxon>
        <taxon>Gammaproteobacteria</taxon>
        <taxon>Alteromonadales</taxon>
        <taxon>Psychromonadaceae</taxon>
        <taxon>Psychromonas</taxon>
    </lineage>
</organism>
<protein>
    <submittedName>
        <fullName evidence="1">Uncharacterized protein</fullName>
    </submittedName>
</protein>
<evidence type="ECO:0000313" key="2">
    <source>
        <dbReference type="Proteomes" id="UP001369082"/>
    </source>
</evidence>
<comment type="caution">
    <text evidence="1">The sequence shown here is derived from an EMBL/GenBank/DDBJ whole genome shotgun (WGS) entry which is preliminary data.</text>
</comment>
<accession>A0ABU9GM83</accession>
<proteinExistence type="predicted"/>
<evidence type="ECO:0000313" key="1">
    <source>
        <dbReference type="EMBL" id="MEL0628398.1"/>
    </source>
</evidence>
<name>A0ABU9GM83_9GAMM</name>
<sequence>MRFLKSLFSKKTATLNRVLEQPQQLQIGDIFCFGDSFALPTAIRKQQLQVNEVTTIEFEHEHYAKLIAQSSNNQLVYISFPRNPQHFIKCSLLLNRSQVESLFDLDDFAEIFEAPGKARLTPLRKDPAYGDMLASEYIQQDFETSGYLHQADYRDGTPPQFTDQEHGREFQYFSLEGDQGLRLIDIFIFENGDTDVYLSSLRPRNDIAELWIKGE</sequence>
<dbReference type="RefSeq" id="WP_341596347.1">
    <property type="nucleotide sequence ID" value="NZ_JBAKAZ010000005.1"/>
</dbReference>
<keyword evidence="2" id="KW-1185">Reference proteome</keyword>